<evidence type="ECO:0000256" key="1">
    <source>
        <dbReference type="SAM" id="MobiDB-lite"/>
    </source>
</evidence>
<gene>
    <name evidence="3" type="ORF">SAMN04488554_1908</name>
</gene>
<evidence type="ECO:0000256" key="2">
    <source>
        <dbReference type="SAM" id="Phobius"/>
    </source>
</evidence>
<feature type="region of interest" description="Disordered" evidence="1">
    <location>
        <begin position="90"/>
        <end position="118"/>
    </location>
</feature>
<protein>
    <submittedName>
        <fullName evidence="3">Uncharacterized protein</fullName>
    </submittedName>
</protein>
<keyword evidence="2" id="KW-0472">Membrane</keyword>
<evidence type="ECO:0000313" key="4">
    <source>
        <dbReference type="Proteomes" id="UP000199220"/>
    </source>
</evidence>
<feature type="transmembrane region" description="Helical" evidence="2">
    <location>
        <begin position="462"/>
        <end position="484"/>
    </location>
</feature>
<dbReference type="AlphaFoldDB" id="A0A1H5HB87"/>
<dbReference type="EMBL" id="FNTX01000001">
    <property type="protein sequence ID" value="SEE25125.1"/>
    <property type="molecule type" value="Genomic_DNA"/>
</dbReference>
<sequence length="684" mass="73942">MTDAPIRPTRPHTATQLLLARGGDPFDQARSAVDEARRSVTELLAVLPTQQQGLRETFTRLASGLSLAEQRLSGWQLSEVESRTLAMPTVTSWGEPTMGPDAPVGSTPAAENPDDEPVYGFRTLLGPAVGRLEAAASRLPPAGTYPSGGMHRLMLAGEVAEAARAADHITCVFTAAVWDFERPAMPLNPAGSGRIELRSSARAAPQRRWARRARVLFSSGRVQITTSAGVRVIGEEEPIASLMHVSPPTPRDVLAGYDPAERWAPVPLYDELGVIHFCSESGYSLGAVAVADWLTQPEYQVGQYRATVPAAEQLRARDLLVWGLDTAGFTQGAALLGVPIRRGVMHPPSAGPLQAPSGWRSRAQQAMMPQGGVAPRSLASPGATGFDPEPLIDLLRPAPHLQEYRGGGTRPTVAYKRRAKRRRFWRGDTGPASPANWVLRGPAAWAIVIGGIGSAYLLAETWFIRLCVLWAVAAVIEPWLWWCYELLRDRRARRPAAVYHPGRSSGRTRGFARRTALLYDGSDLGVRGPGGHEAWVAGPHDTERGVVAMRRLMDDGGPWAVALVDRTGRWRAVLPFDHWVPSDDLTSLAGFAETAGLTVGDTYATRVLPTDDVFTDASPTSRARSTGPASRGLLILGFWAAVTTPITLGGWTVATAGLLTLLALAVFPVLARSWWQRRMAQTTR</sequence>
<proteinExistence type="predicted"/>
<reference evidence="4" key="1">
    <citation type="submission" date="2016-10" db="EMBL/GenBank/DDBJ databases">
        <authorList>
            <person name="Varghese N."/>
            <person name="Submissions S."/>
        </authorList>
    </citation>
    <scope>NUCLEOTIDE SEQUENCE [LARGE SCALE GENOMIC DNA]</scope>
    <source>
        <strain evidence="4">DSM 21368</strain>
    </source>
</reference>
<keyword evidence="4" id="KW-1185">Reference proteome</keyword>
<accession>A0A1H5HB87</accession>
<dbReference type="Proteomes" id="UP000199220">
    <property type="component" value="Unassembled WGS sequence"/>
</dbReference>
<organism evidence="3 4">
    <name type="scientific">Ruania alba</name>
    <dbReference type="NCBI Taxonomy" id="648782"/>
    <lineage>
        <taxon>Bacteria</taxon>
        <taxon>Bacillati</taxon>
        <taxon>Actinomycetota</taxon>
        <taxon>Actinomycetes</taxon>
        <taxon>Micrococcales</taxon>
        <taxon>Ruaniaceae</taxon>
        <taxon>Ruania</taxon>
    </lineage>
</organism>
<evidence type="ECO:0000313" key="3">
    <source>
        <dbReference type="EMBL" id="SEE25125.1"/>
    </source>
</evidence>
<feature type="transmembrane region" description="Helical" evidence="2">
    <location>
        <begin position="657"/>
        <end position="675"/>
    </location>
</feature>
<feature type="transmembrane region" description="Helical" evidence="2">
    <location>
        <begin position="632"/>
        <end position="651"/>
    </location>
</feature>
<dbReference type="OrthoDB" id="5135924at2"/>
<keyword evidence="2" id="KW-1133">Transmembrane helix</keyword>
<keyword evidence="2" id="KW-0812">Transmembrane</keyword>
<name>A0A1H5HB87_9MICO</name>
<dbReference type="RefSeq" id="WP_089772692.1">
    <property type="nucleotide sequence ID" value="NZ_FNTX01000001.1"/>
</dbReference>